<dbReference type="Proteomes" id="UP000189857">
    <property type="component" value="Unassembled WGS sequence"/>
</dbReference>
<gene>
    <name evidence="1" type="ORF">SAMN02745110_00870</name>
</gene>
<protein>
    <submittedName>
        <fullName evidence="1">Uncharacterized protein YxjI</fullName>
    </submittedName>
</protein>
<dbReference type="InterPro" id="IPR025659">
    <property type="entry name" value="Tubby-like_C"/>
</dbReference>
<dbReference type="Pfam" id="PF04525">
    <property type="entry name" value="LOR"/>
    <property type="match status" value="1"/>
</dbReference>
<dbReference type="SUPFAM" id="SSF54518">
    <property type="entry name" value="Tubby C-terminal domain-like"/>
    <property type="match status" value="1"/>
</dbReference>
<proteinExistence type="predicted"/>
<sequence length="161" mass="18387">MLRFFMKANEVEDHDSFNIYNDSGRICYYTKDDFMTTGHRIKIYMADTISEVAHVQEKAGNGEVRFEFSARGDTFGDIILNGGSDLDIDFENWRVEGSPFDWRYDVYMGSLRIMSARQTMYMIPGQALSMTNTYILGVANDSDALISIAFALAVYAAKKYR</sequence>
<reference evidence="1 2" key="1">
    <citation type="submission" date="2017-02" db="EMBL/GenBank/DDBJ databases">
        <authorList>
            <person name="Peterson S.W."/>
        </authorList>
    </citation>
    <scope>NUCLEOTIDE SEQUENCE [LARGE SCALE GENOMIC DNA]</scope>
    <source>
        <strain evidence="1 2">ATCC 17233</strain>
    </source>
</reference>
<dbReference type="AlphaFoldDB" id="A0A1T4LQ29"/>
<name>A0A1T4LQ29_9FIRM</name>
<dbReference type="InterPro" id="IPR007612">
    <property type="entry name" value="LOR"/>
</dbReference>
<dbReference type="EMBL" id="FUXA01000006">
    <property type="protein sequence ID" value="SJZ56832.1"/>
    <property type="molecule type" value="Genomic_DNA"/>
</dbReference>
<organism evidence="1 2">
    <name type="scientific">Eubacterium ruminantium</name>
    <dbReference type="NCBI Taxonomy" id="42322"/>
    <lineage>
        <taxon>Bacteria</taxon>
        <taxon>Bacillati</taxon>
        <taxon>Bacillota</taxon>
        <taxon>Clostridia</taxon>
        <taxon>Eubacteriales</taxon>
        <taxon>Eubacteriaceae</taxon>
        <taxon>Eubacterium</taxon>
    </lineage>
</organism>
<dbReference type="RefSeq" id="WP_078786728.1">
    <property type="nucleotide sequence ID" value="NZ_FMTO01000004.1"/>
</dbReference>
<accession>A0A1T4LQ29</accession>
<evidence type="ECO:0000313" key="2">
    <source>
        <dbReference type="Proteomes" id="UP000189857"/>
    </source>
</evidence>
<keyword evidence="2" id="KW-1185">Reference proteome</keyword>
<evidence type="ECO:0000313" key="1">
    <source>
        <dbReference type="EMBL" id="SJZ56832.1"/>
    </source>
</evidence>